<feature type="compositionally biased region" description="Polar residues" evidence="1">
    <location>
        <begin position="247"/>
        <end position="262"/>
    </location>
</feature>
<accession>A0A9K3M543</accession>
<feature type="compositionally biased region" description="Polar residues" evidence="1">
    <location>
        <begin position="339"/>
        <end position="348"/>
    </location>
</feature>
<feature type="compositionally biased region" description="Low complexity" evidence="1">
    <location>
        <begin position="130"/>
        <end position="142"/>
    </location>
</feature>
<feature type="compositionally biased region" description="Low complexity" evidence="1">
    <location>
        <begin position="205"/>
        <end position="216"/>
    </location>
</feature>
<gene>
    <name evidence="2" type="ORF">IV203_013428</name>
</gene>
<proteinExistence type="predicted"/>
<name>A0A9K3M543_9STRA</name>
<feature type="region of interest" description="Disordered" evidence="1">
    <location>
        <begin position="298"/>
        <end position="355"/>
    </location>
</feature>
<protein>
    <submittedName>
        <fullName evidence="2">Uncharacterized protein</fullName>
    </submittedName>
</protein>
<comment type="caution">
    <text evidence="2">The sequence shown here is derived from an EMBL/GenBank/DDBJ whole genome shotgun (WGS) entry which is preliminary data.</text>
</comment>
<reference evidence="2" key="2">
    <citation type="submission" date="2021-04" db="EMBL/GenBank/DDBJ databases">
        <authorList>
            <person name="Podell S."/>
        </authorList>
    </citation>
    <scope>NUCLEOTIDE SEQUENCE</scope>
    <source>
        <strain evidence="2">Hildebrandi</strain>
    </source>
</reference>
<dbReference type="EMBL" id="JAGRRH010000001">
    <property type="protein sequence ID" value="KAG7374333.1"/>
    <property type="molecule type" value="Genomic_DNA"/>
</dbReference>
<feature type="compositionally biased region" description="Basic and acidic residues" evidence="1">
    <location>
        <begin position="98"/>
        <end position="110"/>
    </location>
</feature>
<keyword evidence="3" id="KW-1185">Reference proteome</keyword>
<feature type="region of interest" description="Disordered" evidence="1">
    <location>
        <begin position="1"/>
        <end position="28"/>
    </location>
</feature>
<evidence type="ECO:0000313" key="3">
    <source>
        <dbReference type="Proteomes" id="UP000693970"/>
    </source>
</evidence>
<evidence type="ECO:0000313" key="2">
    <source>
        <dbReference type="EMBL" id="KAG7374333.1"/>
    </source>
</evidence>
<feature type="compositionally biased region" description="Basic and acidic residues" evidence="1">
    <location>
        <begin position="144"/>
        <end position="156"/>
    </location>
</feature>
<reference evidence="2" key="1">
    <citation type="journal article" date="2021" name="Sci. Rep.">
        <title>Diploid genomic architecture of Nitzschia inconspicua, an elite biomass production diatom.</title>
        <authorList>
            <person name="Oliver A."/>
            <person name="Podell S."/>
            <person name="Pinowska A."/>
            <person name="Traller J.C."/>
            <person name="Smith S.R."/>
            <person name="McClure R."/>
            <person name="Beliaev A."/>
            <person name="Bohutskyi P."/>
            <person name="Hill E.A."/>
            <person name="Rabines A."/>
            <person name="Zheng H."/>
            <person name="Allen L.Z."/>
            <person name="Kuo A."/>
            <person name="Grigoriev I.V."/>
            <person name="Allen A.E."/>
            <person name="Hazlebeck D."/>
            <person name="Allen E.E."/>
        </authorList>
    </citation>
    <scope>NUCLEOTIDE SEQUENCE</scope>
    <source>
        <strain evidence="2">Hildebrandi</strain>
    </source>
</reference>
<sequence length="420" mass="47823">MATMSRNNDPKMKRGDSSGNRGPPTMVDVNFGLRLDDPLAEIPIEVETTTNTPTPRAATAVDVLSSDDNHRSIPDTATSANRQHNIFETSKTDTSQTIREDETSSPHDIDDVIYSFNEELERLERSFNELASSQRSLRQSARTPIEESSRENRENNSLRGNMATPPRRGASSYSNDRLSQSTAIDPPSATRTTPLRMSMSSTPQRASSTFSRSRATYGLADSGRSNRSHGIAPEPVETPIQPKEPNRSNNQTRNNTHRNSMDVQDWESTLDRMKERLSQQEQRILELERENRDLRRALEESVGRRQPPSPSQPYTSYATRRPLYNRQQSEDLASRGMTFRSTQLSTPPRDSGYFQDMMDDYDSSRRRVDVILEDDQEFTPGTKFVAELARLMRMENGHHAPLSVILDKHWDRLKHHMQDA</sequence>
<feature type="region of interest" description="Disordered" evidence="1">
    <location>
        <begin position="63"/>
        <end position="82"/>
    </location>
</feature>
<dbReference type="OrthoDB" id="10683625at2759"/>
<evidence type="ECO:0000256" key="1">
    <source>
        <dbReference type="SAM" id="MobiDB-lite"/>
    </source>
</evidence>
<organism evidence="2 3">
    <name type="scientific">Nitzschia inconspicua</name>
    <dbReference type="NCBI Taxonomy" id="303405"/>
    <lineage>
        <taxon>Eukaryota</taxon>
        <taxon>Sar</taxon>
        <taxon>Stramenopiles</taxon>
        <taxon>Ochrophyta</taxon>
        <taxon>Bacillariophyta</taxon>
        <taxon>Bacillariophyceae</taxon>
        <taxon>Bacillariophycidae</taxon>
        <taxon>Bacillariales</taxon>
        <taxon>Bacillariaceae</taxon>
        <taxon>Nitzschia</taxon>
    </lineage>
</organism>
<feature type="region of interest" description="Disordered" evidence="1">
    <location>
        <begin position="130"/>
        <end position="263"/>
    </location>
</feature>
<dbReference type="AlphaFoldDB" id="A0A9K3M543"/>
<feature type="compositionally biased region" description="Polar residues" evidence="1">
    <location>
        <begin position="171"/>
        <end position="204"/>
    </location>
</feature>
<dbReference type="Proteomes" id="UP000693970">
    <property type="component" value="Unassembled WGS sequence"/>
</dbReference>
<feature type="region of interest" description="Disordered" evidence="1">
    <location>
        <begin position="90"/>
        <end position="111"/>
    </location>
</feature>